<dbReference type="EMBL" id="DS989863">
    <property type="protein sequence ID" value="EDX72541.1"/>
    <property type="molecule type" value="Genomic_DNA"/>
</dbReference>
<dbReference type="Proteomes" id="UP000003835">
    <property type="component" value="Unassembled WGS sequence"/>
</dbReference>
<reference evidence="1 2" key="1">
    <citation type="submission" date="2008-07" db="EMBL/GenBank/DDBJ databases">
        <authorList>
            <person name="Tandeau de Marsac N."/>
            <person name="Ferriera S."/>
            <person name="Johnson J."/>
            <person name="Kravitz S."/>
            <person name="Beeson K."/>
            <person name="Sutton G."/>
            <person name="Rogers Y.-H."/>
            <person name="Friedman R."/>
            <person name="Frazier M."/>
            <person name="Venter J.C."/>
        </authorList>
    </citation>
    <scope>NUCLEOTIDE SEQUENCE [LARGE SCALE GENOMIC DNA]</scope>
    <source>
        <strain evidence="1 2">PCC 7420</strain>
    </source>
</reference>
<gene>
    <name evidence="1" type="ORF">MC7420_2449</name>
</gene>
<sequence length="44" mass="5136">MNQGWFQLSVTVGAHQCAPFADVRLKNPRESQQFESGRVWLFRL</sequence>
<evidence type="ECO:0000313" key="1">
    <source>
        <dbReference type="EMBL" id="EDX72541.1"/>
    </source>
</evidence>
<dbReference type="STRING" id="118168.MC7420_2449"/>
<proteinExistence type="predicted"/>
<keyword evidence="2" id="KW-1185">Reference proteome</keyword>
<organism evidence="1 2">
    <name type="scientific">Coleofasciculus chthonoplastes PCC 7420</name>
    <dbReference type="NCBI Taxonomy" id="118168"/>
    <lineage>
        <taxon>Bacteria</taxon>
        <taxon>Bacillati</taxon>
        <taxon>Cyanobacteriota</taxon>
        <taxon>Cyanophyceae</taxon>
        <taxon>Coleofasciculales</taxon>
        <taxon>Coleofasciculaceae</taxon>
        <taxon>Coleofasciculus</taxon>
    </lineage>
</organism>
<evidence type="ECO:0000313" key="2">
    <source>
        <dbReference type="Proteomes" id="UP000003835"/>
    </source>
</evidence>
<dbReference type="AlphaFoldDB" id="B4VZU1"/>
<name>B4VZU1_9CYAN</name>
<dbReference type="HOGENOM" id="CLU_3214821_0_0_3"/>
<accession>B4VZU1</accession>
<protein>
    <submittedName>
        <fullName evidence="1">Uncharacterized protein</fullName>
    </submittedName>
</protein>